<keyword evidence="1" id="KW-0472">Membrane</keyword>
<name>X1EPM0_9ZZZZ</name>
<comment type="caution">
    <text evidence="2">The sequence shown here is derived from an EMBL/GenBank/DDBJ whole genome shotgun (WGS) entry which is preliminary data.</text>
</comment>
<protein>
    <submittedName>
        <fullName evidence="2">Uncharacterized protein</fullName>
    </submittedName>
</protein>
<keyword evidence="1" id="KW-0812">Transmembrane</keyword>
<accession>X1EPM0</accession>
<gene>
    <name evidence="2" type="ORF">S03H2_15598</name>
</gene>
<feature type="transmembrane region" description="Helical" evidence="1">
    <location>
        <begin position="6"/>
        <end position="25"/>
    </location>
</feature>
<dbReference type="AlphaFoldDB" id="X1EPM0"/>
<sequence>MSGMILWVGGGLVVALLVAGIVITLTSERELVEERIEKYLEASTTEMEFG</sequence>
<dbReference type="EMBL" id="BARU01007937">
    <property type="protein sequence ID" value="GAH34502.1"/>
    <property type="molecule type" value="Genomic_DNA"/>
</dbReference>
<reference evidence="2" key="1">
    <citation type="journal article" date="2014" name="Front. Microbiol.">
        <title>High frequency of phylogenetically diverse reductive dehalogenase-homologous genes in deep subseafloor sedimentary metagenomes.</title>
        <authorList>
            <person name="Kawai M."/>
            <person name="Futagami T."/>
            <person name="Toyoda A."/>
            <person name="Takaki Y."/>
            <person name="Nishi S."/>
            <person name="Hori S."/>
            <person name="Arai W."/>
            <person name="Tsubouchi T."/>
            <person name="Morono Y."/>
            <person name="Uchiyama I."/>
            <person name="Ito T."/>
            <person name="Fujiyama A."/>
            <person name="Inagaki F."/>
            <person name="Takami H."/>
        </authorList>
    </citation>
    <scope>NUCLEOTIDE SEQUENCE</scope>
    <source>
        <strain evidence="2">Expedition CK06-06</strain>
    </source>
</reference>
<evidence type="ECO:0000256" key="1">
    <source>
        <dbReference type="SAM" id="Phobius"/>
    </source>
</evidence>
<proteinExistence type="predicted"/>
<feature type="non-terminal residue" evidence="2">
    <location>
        <position position="50"/>
    </location>
</feature>
<evidence type="ECO:0000313" key="2">
    <source>
        <dbReference type="EMBL" id="GAH34502.1"/>
    </source>
</evidence>
<organism evidence="2">
    <name type="scientific">marine sediment metagenome</name>
    <dbReference type="NCBI Taxonomy" id="412755"/>
    <lineage>
        <taxon>unclassified sequences</taxon>
        <taxon>metagenomes</taxon>
        <taxon>ecological metagenomes</taxon>
    </lineage>
</organism>
<keyword evidence="1" id="KW-1133">Transmembrane helix</keyword>